<dbReference type="NCBIfam" id="TIGR00369">
    <property type="entry name" value="unchar_dom_1"/>
    <property type="match status" value="1"/>
</dbReference>
<dbReference type="Proteomes" id="UP000199541">
    <property type="component" value="Unassembled WGS sequence"/>
</dbReference>
<evidence type="ECO:0000256" key="2">
    <source>
        <dbReference type="ARBA" id="ARBA00022801"/>
    </source>
</evidence>
<name>A0AAN4UTD7_9RHOB</name>
<dbReference type="InterPro" id="IPR006683">
    <property type="entry name" value="Thioestr_dom"/>
</dbReference>
<dbReference type="PANTHER" id="PTHR21660:SF1">
    <property type="entry name" value="ACYL-COENZYME A THIOESTERASE 13"/>
    <property type="match status" value="1"/>
</dbReference>
<protein>
    <submittedName>
        <fullName evidence="4">Thioesterase</fullName>
    </submittedName>
    <submittedName>
        <fullName evidence="5">Uncharacterized domain 1-containing protein</fullName>
    </submittedName>
</protein>
<reference evidence="4" key="1">
    <citation type="journal article" date="2014" name="Int. J. Syst. Evol. Microbiol.">
        <title>Complete genome sequence of Corynebacterium casei LMG S-19264T (=DSM 44701T), isolated from a smear-ripened cheese.</title>
        <authorList>
            <consortium name="US DOE Joint Genome Institute (JGI-PGF)"/>
            <person name="Walter F."/>
            <person name="Albersmeier A."/>
            <person name="Kalinowski J."/>
            <person name="Ruckert C."/>
        </authorList>
    </citation>
    <scope>NUCLEOTIDE SEQUENCE</scope>
    <source>
        <strain evidence="4">CGMCC 1.10859</strain>
    </source>
</reference>
<evidence type="ECO:0000259" key="3">
    <source>
        <dbReference type="Pfam" id="PF03061"/>
    </source>
</evidence>
<dbReference type="InterPro" id="IPR003736">
    <property type="entry name" value="PAAI_dom"/>
</dbReference>
<dbReference type="Proteomes" id="UP000634647">
    <property type="component" value="Unassembled WGS sequence"/>
</dbReference>
<dbReference type="AlphaFoldDB" id="A0AAN4UTD7"/>
<evidence type="ECO:0000313" key="5">
    <source>
        <dbReference type="EMBL" id="SDX39716.1"/>
    </source>
</evidence>
<dbReference type="InterPro" id="IPR039298">
    <property type="entry name" value="ACOT13"/>
</dbReference>
<dbReference type="GO" id="GO:0047617">
    <property type="term" value="F:fatty acyl-CoA hydrolase activity"/>
    <property type="evidence" value="ECO:0007669"/>
    <property type="project" value="InterPro"/>
</dbReference>
<accession>A0AAN4UTD7</accession>
<dbReference type="InterPro" id="IPR029069">
    <property type="entry name" value="HotDog_dom_sf"/>
</dbReference>
<keyword evidence="6" id="KW-1185">Reference proteome</keyword>
<dbReference type="EMBL" id="BNAB01000016">
    <property type="protein sequence ID" value="GHE04314.1"/>
    <property type="molecule type" value="Genomic_DNA"/>
</dbReference>
<dbReference type="CDD" id="cd03443">
    <property type="entry name" value="PaaI_thioesterase"/>
    <property type="match status" value="1"/>
</dbReference>
<reference evidence="5 6" key="2">
    <citation type="submission" date="2016-10" db="EMBL/GenBank/DDBJ databases">
        <authorList>
            <person name="Varghese N."/>
            <person name="Submissions S."/>
        </authorList>
    </citation>
    <scope>NUCLEOTIDE SEQUENCE [LARGE SCALE GENOMIC DNA]</scope>
    <source>
        <strain evidence="5 6">DSM 24802</strain>
    </source>
</reference>
<dbReference type="SUPFAM" id="SSF54637">
    <property type="entry name" value="Thioesterase/thiol ester dehydrase-isomerase"/>
    <property type="match status" value="1"/>
</dbReference>
<evidence type="ECO:0000256" key="1">
    <source>
        <dbReference type="ARBA" id="ARBA00008324"/>
    </source>
</evidence>
<comment type="caution">
    <text evidence="4">The sequence shown here is derived from an EMBL/GenBank/DDBJ whole genome shotgun (WGS) entry which is preliminary data.</text>
</comment>
<keyword evidence="2" id="KW-0378">Hydrolase</keyword>
<dbReference type="Pfam" id="PF03061">
    <property type="entry name" value="4HBT"/>
    <property type="match status" value="1"/>
</dbReference>
<dbReference type="EMBL" id="FNOB01000015">
    <property type="protein sequence ID" value="SDX39716.1"/>
    <property type="molecule type" value="Genomic_DNA"/>
</dbReference>
<sequence length="164" mass="17541">MSRQFTAQTPEELPTLADLAGQSGLDFMRAMLEGRLSGPPIAGVMNYRLHAVEPGRVAFRGAPEFAHVNPMGGVHGGWYGTLLDSCMACAVMTMLPKGRVYTTLEYKINITRALPVDVEIEALGVVSHAGRTTGVAEGTIRGLKDGKLYATGSTTCLMMDAPQR</sequence>
<dbReference type="Gene3D" id="3.10.129.10">
    <property type="entry name" value="Hotdog Thioesterase"/>
    <property type="match status" value="1"/>
</dbReference>
<gene>
    <name evidence="4" type="ORF">GCM10008024_31070</name>
    <name evidence="5" type="ORF">SAMN05444006_11534</name>
</gene>
<organism evidence="4 7">
    <name type="scientific">Allgaiera indica</name>
    <dbReference type="NCBI Taxonomy" id="765699"/>
    <lineage>
        <taxon>Bacteria</taxon>
        <taxon>Pseudomonadati</taxon>
        <taxon>Pseudomonadota</taxon>
        <taxon>Alphaproteobacteria</taxon>
        <taxon>Rhodobacterales</taxon>
        <taxon>Paracoccaceae</taxon>
        <taxon>Allgaiera</taxon>
    </lineage>
</organism>
<reference evidence="4" key="3">
    <citation type="submission" date="2023-06" db="EMBL/GenBank/DDBJ databases">
        <authorList>
            <person name="Sun Q."/>
            <person name="Zhou Y."/>
        </authorList>
    </citation>
    <scope>NUCLEOTIDE SEQUENCE</scope>
    <source>
        <strain evidence="4">CGMCC 1.10859</strain>
    </source>
</reference>
<proteinExistence type="inferred from homology"/>
<comment type="similarity">
    <text evidence="1">Belongs to the thioesterase PaaI family.</text>
</comment>
<evidence type="ECO:0000313" key="7">
    <source>
        <dbReference type="Proteomes" id="UP000634647"/>
    </source>
</evidence>
<dbReference type="RefSeq" id="WP_092164110.1">
    <property type="nucleotide sequence ID" value="NZ_BNAB01000016.1"/>
</dbReference>
<evidence type="ECO:0000313" key="6">
    <source>
        <dbReference type="Proteomes" id="UP000199541"/>
    </source>
</evidence>
<dbReference type="PANTHER" id="PTHR21660">
    <property type="entry name" value="THIOESTERASE SUPERFAMILY MEMBER-RELATED"/>
    <property type="match status" value="1"/>
</dbReference>
<feature type="domain" description="Thioesterase" evidence="3">
    <location>
        <begin position="71"/>
        <end position="146"/>
    </location>
</feature>
<evidence type="ECO:0000313" key="4">
    <source>
        <dbReference type="EMBL" id="GHE04314.1"/>
    </source>
</evidence>